<dbReference type="Proteomes" id="UP000294856">
    <property type="component" value="Unassembled WGS sequence"/>
</dbReference>
<evidence type="ECO:0000313" key="3">
    <source>
        <dbReference type="Proteomes" id="UP000294856"/>
    </source>
</evidence>
<name>A0A4R1FB11_9NOCA</name>
<comment type="caution">
    <text evidence="2">The sequence shown here is derived from an EMBL/GenBank/DDBJ whole genome shotgun (WGS) entry which is preliminary data.</text>
</comment>
<reference evidence="2 3" key="1">
    <citation type="submission" date="2019-03" db="EMBL/GenBank/DDBJ databases">
        <title>Genomic Encyclopedia of Type Strains, Phase IV (KMG-IV): sequencing the most valuable type-strain genomes for metagenomic binning, comparative biology and taxonomic classification.</title>
        <authorList>
            <person name="Goeker M."/>
        </authorList>
    </citation>
    <scope>NUCLEOTIDE SEQUENCE [LARGE SCALE GENOMIC DNA]</scope>
    <source>
        <strain evidence="2 3">DSM 44684</strain>
    </source>
</reference>
<evidence type="ECO:0000313" key="2">
    <source>
        <dbReference type="EMBL" id="TCJ89984.1"/>
    </source>
</evidence>
<protein>
    <submittedName>
        <fullName evidence="2">Uncharacterized protein</fullName>
    </submittedName>
</protein>
<dbReference type="RefSeq" id="WP_067458043.1">
    <property type="nucleotide sequence ID" value="NZ_SMFR01000008.1"/>
</dbReference>
<dbReference type="STRING" id="1210063.GCA_001612665_05705"/>
<keyword evidence="3" id="KW-1185">Reference proteome</keyword>
<keyword evidence="1" id="KW-0472">Membrane</keyword>
<organism evidence="2 3">
    <name type="scientific">Nocardia alba</name>
    <dbReference type="NCBI Taxonomy" id="225051"/>
    <lineage>
        <taxon>Bacteria</taxon>
        <taxon>Bacillati</taxon>
        <taxon>Actinomycetota</taxon>
        <taxon>Actinomycetes</taxon>
        <taxon>Mycobacteriales</taxon>
        <taxon>Nocardiaceae</taxon>
        <taxon>Nocardia</taxon>
    </lineage>
</organism>
<dbReference type="AlphaFoldDB" id="A0A4R1FB11"/>
<keyword evidence="1" id="KW-1133">Transmembrane helix</keyword>
<keyword evidence="1" id="KW-0812">Transmembrane</keyword>
<accession>A0A4R1FB11</accession>
<gene>
    <name evidence="2" type="ORF">DFR71_6277</name>
</gene>
<sequence>MNRYVDIYVPVGPGAGTSNPITAMAAGFGALVALAVLVMIAVTLAFPSHRHPDAPVQVSTVPVTTRVVCAAFCDAPAGGEQR</sequence>
<dbReference type="EMBL" id="SMFR01000008">
    <property type="protein sequence ID" value="TCJ89984.1"/>
    <property type="molecule type" value="Genomic_DNA"/>
</dbReference>
<proteinExistence type="predicted"/>
<feature type="transmembrane region" description="Helical" evidence="1">
    <location>
        <begin position="20"/>
        <end position="46"/>
    </location>
</feature>
<evidence type="ECO:0000256" key="1">
    <source>
        <dbReference type="SAM" id="Phobius"/>
    </source>
</evidence>